<keyword evidence="5 11" id="KW-1133">Transmembrane helix</keyword>
<evidence type="ECO:0000256" key="11">
    <source>
        <dbReference type="SAM" id="Phobius"/>
    </source>
</evidence>
<comment type="similarity">
    <text evidence="2">Belongs to the CD36 family.</text>
</comment>
<dbReference type="InterPro" id="IPR005428">
    <property type="entry name" value="CD36/SCARB1/SNMP1"/>
</dbReference>
<evidence type="ECO:0000256" key="4">
    <source>
        <dbReference type="ARBA" id="ARBA00022692"/>
    </source>
</evidence>
<sequence>MGHKQYLAVGQSARNRLFGLAPRISGDKPAVPLNMLISQQGKINHGRLAVIMFSVCTVVLGIILSFVPWLDYIIFRELKLWNGSLSYSYWQRPGVTRLTKVYIFNVTNPQGFMENGERPRLQEVGPFVYREDMEKVNIKFHDNDTVTYQHNKILRFVPEMSVDKNQKLIVPNIPLLTVTSFSPNLAGFLFNLLVSGLALTYRDRAKPFVSVTAEELVFGYNDPLVSLAHIFYPKGKRPNSQMGLLLARNGTLDEVSTIYSGQKSMERFGYIDKINGMDHLPHWKDSPCNDIRASEGSFFPPRSITKSDLVYVYDKDLCRILPLQYRKDIYKDGIQTGLYTPPSSTFDDAAVNPDNKCYCQGEKCPPRGLQNISPCQYNAPVYLSFPHFYDADPSLLTPFEGLKPEKKKHETYFMIQPKLGVPLEGFVRVQLNLKVDQAPNIRVNNINKFPSIVFPVMWVEEGIHEVTPSIWRWMYLATAIGPVAGPLLTYGMIVFGLFLLTIVFLRAYKNFVIGQNCPRSIEIVEIGKETLRRGSTLIVHGSHKLLPNRTESIYQPLSQESVPPTPLPQREVKMDDMRLPSFETPMSRSLDNLQGRFLRSEAFFTAADESESLIHSDNAFIQSELRRCSLIFK</sequence>
<name>A0A8S4G1P0_PLUXY</name>
<feature type="disulfide bond" evidence="10">
    <location>
        <begin position="318"/>
        <end position="375"/>
    </location>
</feature>
<evidence type="ECO:0000256" key="6">
    <source>
        <dbReference type="ARBA" id="ARBA00023136"/>
    </source>
</evidence>
<evidence type="ECO:0000256" key="1">
    <source>
        <dbReference type="ARBA" id="ARBA00004651"/>
    </source>
</evidence>
<dbReference type="Pfam" id="PF01130">
    <property type="entry name" value="CD36"/>
    <property type="match status" value="1"/>
</dbReference>
<proteinExistence type="inferred from homology"/>
<dbReference type="PRINTS" id="PR01609">
    <property type="entry name" value="CD36FAMILY"/>
</dbReference>
<keyword evidence="4 11" id="KW-0812">Transmembrane</keyword>
<evidence type="ECO:0000256" key="10">
    <source>
        <dbReference type="PIRSR" id="PIRSR605428-52"/>
    </source>
</evidence>
<dbReference type="GO" id="GO:0005737">
    <property type="term" value="C:cytoplasm"/>
    <property type="evidence" value="ECO:0007669"/>
    <property type="project" value="TreeGrafter"/>
</dbReference>
<comment type="caution">
    <text evidence="12">The sequence shown here is derived from an EMBL/GenBank/DDBJ whole genome shotgun (WGS) entry which is preliminary data.</text>
</comment>
<evidence type="ECO:0000256" key="2">
    <source>
        <dbReference type="ARBA" id="ARBA00010532"/>
    </source>
</evidence>
<evidence type="ECO:0000256" key="5">
    <source>
        <dbReference type="ARBA" id="ARBA00022989"/>
    </source>
</evidence>
<evidence type="ECO:0000256" key="7">
    <source>
        <dbReference type="ARBA" id="ARBA00023157"/>
    </source>
</evidence>
<dbReference type="InterPro" id="IPR002159">
    <property type="entry name" value="CD36_fam"/>
</dbReference>
<evidence type="ECO:0000313" key="13">
    <source>
        <dbReference type="Proteomes" id="UP000653454"/>
    </source>
</evidence>
<accession>A0A8S4G1P0</accession>
<keyword evidence="9" id="KW-0325">Glycoprotein</keyword>
<evidence type="ECO:0000313" key="12">
    <source>
        <dbReference type="EMBL" id="CAG9134320.1"/>
    </source>
</evidence>
<keyword evidence="6 11" id="KW-0472">Membrane</keyword>
<dbReference type="EMBL" id="CAJHNJ030000076">
    <property type="protein sequence ID" value="CAG9134320.1"/>
    <property type="molecule type" value="Genomic_DNA"/>
</dbReference>
<dbReference type="GO" id="GO:0005886">
    <property type="term" value="C:plasma membrane"/>
    <property type="evidence" value="ECO:0007669"/>
    <property type="project" value="UniProtKB-SubCell"/>
</dbReference>
<feature type="disulfide bond" evidence="10">
    <location>
        <begin position="288"/>
        <end position="357"/>
    </location>
</feature>
<dbReference type="Proteomes" id="UP000653454">
    <property type="component" value="Unassembled WGS sequence"/>
</dbReference>
<dbReference type="PANTHER" id="PTHR11923:SF88">
    <property type="entry name" value="DEBRIS BUSTER, ISOFORM D"/>
    <property type="match status" value="1"/>
</dbReference>
<evidence type="ECO:0000256" key="8">
    <source>
        <dbReference type="ARBA" id="ARBA00023170"/>
    </source>
</evidence>
<evidence type="ECO:0000256" key="9">
    <source>
        <dbReference type="ARBA" id="ARBA00023180"/>
    </source>
</evidence>
<dbReference type="GO" id="GO:0005044">
    <property type="term" value="F:scavenger receptor activity"/>
    <property type="evidence" value="ECO:0007669"/>
    <property type="project" value="TreeGrafter"/>
</dbReference>
<protein>
    <submittedName>
        <fullName evidence="12">(diamondback moth) hypothetical protein</fullName>
    </submittedName>
</protein>
<feature type="transmembrane region" description="Helical" evidence="11">
    <location>
        <begin position="487"/>
        <end position="505"/>
    </location>
</feature>
<dbReference type="PRINTS" id="PR01610">
    <property type="entry name" value="CD36ANTIGEN"/>
</dbReference>
<comment type="subcellular location">
    <subcellularLocation>
        <location evidence="1">Cell membrane</location>
        <topology evidence="1">Multi-pass membrane protein</topology>
    </subcellularLocation>
</comment>
<reference evidence="12" key="1">
    <citation type="submission" date="2020-11" db="EMBL/GenBank/DDBJ databases">
        <authorList>
            <person name="Whiteford S."/>
        </authorList>
    </citation>
    <scope>NUCLEOTIDE SEQUENCE</scope>
</reference>
<evidence type="ECO:0000256" key="3">
    <source>
        <dbReference type="ARBA" id="ARBA00022475"/>
    </source>
</evidence>
<feature type="disulfide bond" evidence="10">
    <location>
        <begin position="359"/>
        <end position="364"/>
    </location>
</feature>
<keyword evidence="7 10" id="KW-1015">Disulfide bond</keyword>
<feature type="transmembrane region" description="Helical" evidence="11">
    <location>
        <begin position="48"/>
        <end position="70"/>
    </location>
</feature>
<dbReference type="AlphaFoldDB" id="A0A8S4G1P0"/>
<dbReference type="PANTHER" id="PTHR11923">
    <property type="entry name" value="SCAVENGER RECEPTOR CLASS B TYPE-1 SR-B1"/>
    <property type="match status" value="1"/>
</dbReference>
<organism evidence="12 13">
    <name type="scientific">Plutella xylostella</name>
    <name type="common">Diamondback moth</name>
    <name type="synonym">Plutella maculipennis</name>
    <dbReference type="NCBI Taxonomy" id="51655"/>
    <lineage>
        <taxon>Eukaryota</taxon>
        <taxon>Metazoa</taxon>
        <taxon>Ecdysozoa</taxon>
        <taxon>Arthropoda</taxon>
        <taxon>Hexapoda</taxon>
        <taxon>Insecta</taxon>
        <taxon>Pterygota</taxon>
        <taxon>Neoptera</taxon>
        <taxon>Endopterygota</taxon>
        <taxon>Lepidoptera</taxon>
        <taxon>Glossata</taxon>
        <taxon>Ditrysia</taxon>
        <taxon>Yponomeutoidea</taxon>
        <taxon>Plutellidae</taxon>
        <taxon>Plutella</taxon>
    </lineage>
</organism>
<gene>
    <name evidence="12" type="ORF">PLXY2_LOCUS12552</name>
</gene>
<keyword evidence="8" id="KW-0675">Receptor</keyword>
<keyword evidence="13" id="KW-1185">Reference proteome</keyword>
<keyword evidence="3" id="KW-1003">Cell membrane</keyword>